<dbReference type="InterPro" id="IPR022458">
    <property type="entry name" value="Conjugative_coupling_TraG/TraD"/>
</dbReference>
<dbReference type="EMBL" id="LOCQ01000038">
    <property type="protein sequence ID" value="OBV41175.1"/>
    <property type="molecule type" value="Genomic_DNA"/>
</dbReference>
<dbReference type="PANTHER" id="PTHR30121:SF6">
    <property type="entry name" value="SLR6007 PROTEIN"/>
    <property type="match status" value="1"/>
</dbReference>
<evidence type="ECO:0000259" key="3">
    <source>
        <dbReference type="Pfam" id="PF12696"/>
    </source>
</evidence>
<dbReference type="InterPro" id="IPR051162">
    <property type="entry name" value="T4SS_component"/>
</dbReference>
<comment type="caution">
    <text evidence="4">The sequence shown here is derived from an EMBL/GenBank/DDBJ whole genome shotgun (WGS) entry which is preliminary data.</text>
</comment>
<evidence type="ECO:0000313" key="4">
    <source>
        <dbReference type="EMBL" id="OBV41175.1"/>
    </source>
</evidence>
<feature type="domain" description="TraD/TraG TraM recognition site" evidence="3">
    <location>
        <begin position="525"/>
        <end position="649"/>
    </location>
</feature>
<dbReference type="SUPFAM" id="SSF52540">
    <property type="entry name" value="P-loop containing nucleoside triphosphate hydrolases"/>
    <property type="match status" value="1"/>
</dbReference>
<evidence type="ECO:0000313" key="5">
    <source>
        <dbReference type="Proteomes" id="UP000092713"/>
    </source>
</evidence>
<accession>A0A1A7C8S5</accession>
<dbReference type="AlphaFoldDB" id="A0A1A7C8S5"/>
<organism evidence="4 5">
    <name type="scientific">Janthinobacterium psychrotolerans</name>
    <dbReference type="NCBI Taxonomy" id="1747903"/>
    <lineage>
        <taxon>Bacteria</taxon>
        <taxon>Pseudomonadati</taxon>
        <taxon>Pseudomonadota</taxon>
        <taxon>Betaproteobacteria</taxon>
        <taxon>Burkholderiales</taxon>
        <taxon>Oxalobacteraceae</taxon>
        <taxon>Janthinobacterium</taxon>
    </lineage>
</organism>
<feature type="compositionally biased region" description="Low complexity" evidence="1">
    <location>
        <begin position="754"/>
        <end position="765"/>
    </location>
</feature>
<dbReference type="PATRIC" id="fig|1747903.4.peg.4852"/>
<protein>
    <submittedName>
        <fullName evidence="4">Conjugative coupling factor TraD, TOL family</fullName>
    </submittedName>
</protein>
<name>A0A1A7C8S5_9BURK</name>
<proteinExistence type="predicted"/>
<keyword evidence="2" id="KW-1133">Transmembrane helix</keyword>
<feature type="region of interest" description="Disordered" evidence="1">
    <location>
        <begin position="754"/>
        <end position="774"/>
    </location>
</feature>
<dbReference type="Gene3D" id="3.40.50.300">
    <property type="entry name" value="P-loop containing nucleotide triphosphate hydrolases"/>
    <property type="match status" value="2"/>
</dbReference>
<keyword evidence="2" id="KW-0812">Transmembrane</keyword>
<dbReference type="NCBIfam" id="TIGR03754">
    <property type="entry name" value="conj_TOL_TraD"/>
    <property type="match status" value="1"/>
</dbReference>
<dbReference type="InterPro" id="IPR022503">
    <property type="entry name" value="Conj_coupling_TraG/TraD_PFGI-1"/>
</dbReference>
<dbReference type="InterPro" id="IPR027417">
    <property type="entry name" value="P-loop_NTPase"/>
</dbReference>
<sequence length="774" mass="85351">MTNPSYVLEPLLRPKVEYQSAAVAAACGILALCAPWALMLPPRLGYAAGTIALGFAAVRFQQARNIGKYQYGLKHYKITYTKLHRIARSKDMLYLGEGFLWTQKHTQRKLDANRPEADPFVNLSRKRLLLDQAMRRYERWVLSTGGGRSSPSMFQKVATLTKSDVPWNPVRPLIDLGGSRVLHGVEPNEKPVLLRQGARTGHVLVKGTTRVGKTRLLELLATQDIHDCYVVIIIDPKGDAELMMRVYAEASRARRLDHLYLFHLGYPDFSARYNGIGNFARITEIATRTTNGLPSSGNSAAFKEFSWRFTNLVAQAQVALGQVPTYNGILRNITDIEPLFIAYAKLSLDRAEKDGRIHGWENVVDNCATEISKRKIPVPRSLQDRQPILAATIIVARRFQQQIEDPILDGLSTAVSYEKSFFEKIIASLGPFLEKLTTGAIGKLISPDYFNMEDPRPIFDWMQVIRQGGIVYAGLDALSDPVIAGAVGNSMLADLVSIGGKIYKHGIDPDRTDGRILLPQICGHFDEVESILGDEFIPMVNRMGGAGMRVTAYTQTVSDLQAKLKDSAKAKQLLGNFNHVITLRSKDLDSAKFIADQVPKVEVATLTLVSGVTDKAAEGDGIDFISNNQDRVATKEVPLIDAADIMQLPTGQAFALLEGNRLYKLRIPLADPADDMHIPASLKAVCEDMRSRYRTSEQWWKENDWFADVDVTLPIATPIFVPTELDAQMAQGQETVEPEVDMPVLASLRDVGTTGAAGTTASGEALDGADGDQT</sequence>
<keyword evidence="2" id="KW-0472">Membrane</keyword>
<dbReference type="InterPro" id="IPR032689">
    <property type="entry name" value="TraG-D_C"/>
</dbReference>
<dbReference type="PANTHER" id="PTHR30121">
    <property type="entry name" value="UNCHARACTERIZED PROTEIN YJGR-RELATED"/>
    <property type="match status" value="1"/>
</dbReference>
<evidence type="ECO:0000256" key="1">
    <source>
        <dbReference type="SAM" id="MobiDB-lite"/>
    </source>
</evidence>
<evidence type="ECO:0000256" key="2">
    <source>
        <dbReference type="SAM" id="Phobius"/>
    </source>
</evidence>
<feature type="transmembrane region" description="Helical" evidence="2">
    <location>
        <begin position="21"/>
        <end position="38"/>
    </location>
</feature>
<dbReference type="STRING" id="1747903.ASR47_102532"/>
<reference evidence="4 5" key="1">
    <citation type="submission" date="2016-04" db="EMBL/GenBank/DDBJ databases">
        <title>Draft genome sequence of Janthinobacterium psychrotolerans sp. nov., isolated from freshwater sediments in Denmark.</title>
        <authorList>
            <person name="Gong X."/>
            <person name="Skrivergaard S."/>
            <person name="Korsgaard B.S."/>
            <person name="Schreiber L."/>
            <person name="Marshall I.P."/>
            <person name="Finster K."/>
            <person name="Schramm A."/>
        </authorList>
    </citation>
    <scope>NUCLEOTIDE SEQUENCE [LARGE SCALE GENOMIC DNA]</scope>
    <source>
        <strain evidence="4 5">S3-2</strain>
    </source>
</reference>
<dbReference type="Proteomes" id="UP000092713">
    <property type="component" value="Unassembled WGS sequence"/>
</dbReference>
<dbReference type="OrthoDB" id="7817736at2"/>
<gene>
    <name evidence="4" type="ORF">ASR47_102532</name>
</gene>
<dbReference type="Pfam" id="PF12696">
    <property type="entry name" value="TraG-D_C"/>
    <property type="match status" value="1"/>
</dbReference>
<dbReference type="NCBIfam" id="TIGR03743">
    <property type="entry name" value="SXT_TraD"/>
    <property type="match status" value="1"/>
</dbReference>
<dbReference type="RefSeq" id="WP_065306251.1">
    <property type="nucleotide sequence ID" value="NZ_LOCQ01000038.1"/>
</dbReference>
<keyword evidence="5" id="KW-1185">Reference proteome</keyword>